<dbReference type="RefSeq" id="WP_065535270.1">
    <property type="nucleotide sequence ID" value="NZ_CP015406.2"/>
</dbReference>
<proteinExistence type="predicted"/>
<name>A0AAX1KGE8_FLAPL</name>
<sequence length="122" mass="13535">MKLSELTTEQAADVLCELTPYIANITGDKALLDELSKKFDSKGKSVAEMYTYSAKKCAALAPVLLKDHRADVFGILAILNETTAEAIAEQKIITTIKQVVELFQDKELLDFFGSFGQEDERE</sequence>
<dbReference type="AlphaFoldDB" id="A0AAX1KGE8"/>
<evidence type="ECO:0000313" key="2">
    <source>
        <dbReference type="Proteomes" id="UP000595792"/>
    </source>
</evidence>
<organism evidence="1 2">
    <name type="scientific">Flavonifractor plautii</name>
    <name type="common">Fusobacterium plautii</name>
    <dbReference type="NCBI Taxonomy" id="292800"/>
    <lineage>
        <taxon>Bacteria</taxon>
        <taxon>Bacillati</taxon>
        <taxon>Bacillota</taxon>
        <taxon>Clostridia</taxon>
        <taxon>Eubacteriales</taxon>
        <taxon>Oscillospiraceae</taxon>
        <taxon>Flavonifractor</taxon>
    </lineage>
</organism>
<protein>
    <submittedName>
        <fullName evidence="1">Uncharacterized protein</fullName>
    </submittedName>
</protein>
<gene>
    <name evidence="1" type="ORF">I5Q84_13200</name>
</gene>
<dbReference type="EMBL" id="CP065315">
    <property type="protein sequence ID" value="QQR04930.1"/>
    <property type="molecule type" value="Genomic_DNA"/>
</dbReference>
<accession>A0AAX1KGE8</accession>
<dbReference type="Proteomes" id="UP000595792">
    <property type="component" value="Chromosome"/>
</dbReference>
<dbReference type="KEGG" id="fpla:A4U99_14420"/>
<evidence type="ECO:0000313" key="1">
    <source>
        <dbReference type="EMBL" id="QQR04930.1"/>
    </source>
</evidence>
<reference evidence="1 2" key="1">
    <citation type="submission" date="2020-11" db="EMBL/GenBank/DDBJ databases">
        <title>Closed and high quality bacterial genomes of the OMM12 community.</title>
        <authorList>
            <person name="Marbouty M."/>
            <person name="Lamy-Besnier Q."/>
            <person name="Debarbieux L."/>
            <person name="Koszul R."/>
        </authorList>
    </citation>
    <scope>NUCLEOTIDE SEQUENCE [LARGE SCALE GENOMIC DNA]</scope>
    <source>
        <strain evidence="1 2">YL31</strain>
    </source>
</reference>